<organism evidence="1 2">
    <name type="scientific">Candidatus Jorgensenbacteria bacterium GW2011_GWF2_41_8</name>
    <dbReference type="NCBI Taxonomy" id="1618667"/>
    <lineage>
        <taxon>Bacteria</taxon>
        <taxon>Candidatus Joergenseniibacteriota</taxon>
    </lineage>
</organism>
<dbReference type="Proteomes" id="UP000033856">
    <property type="component" value="Unassembled WGS sequence"/>
</dbReference>
<reference evidence="1 2" key="1">
    <citation type="journal article" date="2015" name="Nature">
        <title>rRNA introns, odd ribosomes, and small enigmatic genomes across a large radiation of phyla.</title>
        <authorList>
            <person name="Brown C.T."/>
            <person name="Hug L.A."/>
            <person name="Thomas B.C."/>
            <person name="Sharon I."/>
            <person name="Castelle C.J."/>
            <person name="Singh A."/>
            <person name="Wilkins M.J."/>
            <person name="Williams K.H."/>
            <person name="Banfield J.F."/>
        </authorList>
    </citation>
    <scope>NUCLEOTIDE SEQUENCE [LARGE SCALE GENOMIC DNA]</scope>
</reference>
<dbReference type="EMBL" id="LCCD01000011">
    <property type="protein sequence ID" value="KKS25041.1"/>
    <property type="molecule type" value="Genomic_DNA"/>
</dbReference>
<gene>
    <name evidence="1" type="ORF">UU83_C0011G0005</name>
</gene>
<dbReference type="AlphaFoldDB" id="A0A0G0ZSQ6"/>
<sequence length="90" mass="9858">MQSNQNKLLLALIIILGLAAGYIYYSQFSFSSSPVVAPLPISAKDDLKKFETLKINFSILDNAKYKSLEVFGESPVVPGVTGKKDIFAPF</sequence>
<evidence type="ECO:0000313" key="1">
    <source>
        <dbReference type="EMBL" id="KKS25041.1"/>
    </source>
</evidence>
<proteinExistence type="predicted"/>
<evidence type="ECO:0000313" key="2">
    <source>
        <dbReference type="Proteomes" id="UP000033856"/>
    </source>
</evidence>
<protein>
    <submittedName>
        <fullName evidence="1">Uncharacterized protein</fullName>
    </submittedName>
</protein>
<name>A0A0G0ZSQ6_9BACT</name>
<comment type="caution">
    <text evidence="1">The sequence shown here is derived from an EMBL/GenBank/DDBJ whole genome shotgun (WGS) entry which is preliminary data.</text>
</comment>
<accession>A0A0G0ZSQ6</accession>